<keyword evidence="3 11" id="KW-0964">Secreted</keyword>
<evidence type="ECO:0000256" key="5">
    <source>
        <dbReference type="ARBA" id="ARBA00022729"/>
    </source>
</evidence>
<dbReference type="GO" id="GO:0005576">
    <property type="term" value="C:extracellular region"/>
    <property type="evidence" value="ECO:0007669"/>
    <property type="project" value="UniProtKB-SubCell"/>
</dbReference>
<evidence type="ECO:0000256" key="2">
    <source>
        <dbReference type="ARBA" id="ARBA00010278"/>
    </source>
</evidence>
<dbReference type="GO" id="GO:0030600">
    <property type="term" value="F:feruloyl esterase activity"/>
    <property type="evidence" value="ECO:0007669"/>
    <property type="project" value="UniProtKB-UniRule"/>
</dbReference>
<evidence type="ECO:0000256" key="10">
    <source>
        <dbReference type="ARBA" id="ARBA00034075"/>
    </source>
</evidence>
<dbReference type="AlphaFoldDB" id="A0AA40ABQ7"/>
<comment type="subcellular location">
    <subcellularLocation>
        <location evidence="1 11">Secreted</location>
    </subcellularLocation>
</comment>
<gene>
    <name evidence="12" type="ORF">B0T26DRAFT_813167</name>
</gene>
<sequence length="246" mass="26183">MVSKALSTALVLLGAARPIFGAKPSPGCGKAPKLVTPVAATTPGLSITSGGTARQYFVKLPANYDYNHPYRLIFTMHAVGGSGQQISSGANAYYSLPSLINDTTGVIYWNNGGSDVAFVKDIIKAVEDDLCIDQNLRFSTGFSHGAAMSFILACALGKDLRAVAVLSGSPQISGGTEPVAWYSQHGTRDQVLPIAGGRQMRDRFVRFGLAKLGLTPDSDHTPSPKDPGAARTFSDVYTWEFFSQFK</sequence>
<evidence type="ECO:0000256" key="9">
    <source>
        <dbReference type="ARBA" id="ARBA00025250"/>
    </source>
</evidence>
<dbReference type="InterPro" id="IPR043595">
    <property type="entry name" value="FaeB/C/D"/>
</dbReference>
<proteinExistence type="inferred from homology"/>
<keyword evidence="13" id="KW-1185">Reference proteome</keyword>
<evidence type="ECO:0000256" key="11">
    <source>
        <dbReference type="RuleBase" id="RU367094"/>
    </source>
</evidence>
<dbReference type="RefSeq" id="XP_060294259.1">
    <property type="nucleotide sequence ID" value="XM_060447326.1"/>
</dbReference>
<keyword evidence="8 11" id="KW-0624">Polysaccharide degradation</keyword>
<dbReference type="Proteomes" id="UP001172101">
    <property type="component" value="Unassembled WGS sequence"/>
</dbReference>
<comment type="caution">
    <text evidence="12">The sequence shown here is derived from an EMBL/GenBank/DDBJ whole genome shotgun (WGS) entry which is preliminary data.</text>
</comment>
<evidence type="ECO:0000256" key="1">
    <source>
        <dbReference type="ARBA" id="ARBA00004613"/>
    </source>
</evidence>
<feature type="signal peptide" evidence="11">
    <location>
        <begin position="1"/>
        <end position="21"/>
    </location>
</feature>
<dbReference type="PANTHER" id="PTHR38050:SF1">
    <property type="entry name" value="FERULOYL ESTERASE C"/>
    <property type="match status" value="1"/>
</dbReference>
<evidence type="ECO:0000313" key="12">
    <source>
        <dbReference type="EMBL" id="KAK0712936.1"/>
    </source>
</evidence>
<organism evidence="12 13">
    <name type="scientific">Lasiosphaeria miniovina</name>
    <dbReference type="NCBI Taxonomy" id="1954250"/>
    <lineage>
        <taxon>Eukaryota</taxon>
        <taxon>Fungi</taxon>
        <taxon>Dikarya</taxon>
        <taxon>Ascomycota</taxon>
        <taxon>Pezizomycotina</taxon>
        <taxon>Sordariomycetes</taxon>
        <taxon>Sordariomycetidae</taxon>
        <taxon>Sordariales</taxon>
        <taxon>Lasiosphaeriaceae</taxon>
        <taxon>Lasiosphaeria</taxon>
    </lineage>
</organism>
<protein>
    <recommendedName>
        <fullName evidence="11">Feruloyl esterase C</fullName>
        <ecNumber evidence="11">3.1.1.73</ecNumber>
    </recommendedName>
    <alternativeName>
        <fullName evidence="11">Ferulic acid esterase C</fullName>
    </alternativeName>
</protein>
<feature type="chain" id="PRO_5043107855" description="Feruloyl esterase C" evidence="11">
    <location>
        <begin position="22"/>
        <end position="246"/>
    </location>
</feature>
<comment type="similarity">
    <text evidence="2 11">Belongs to the faeC family.</text>
</comment>
<keyword evidence="6 11" id="KW-0378">Hydrolase</keyword>
<dbReference type="SUPFAM" id="SSF53474">
    <property type="entry name" value="alpha/beta-Hydrolases"/>
    <property type="match status" value="1"/>
</dbReference>
<keyword evidence="7 11" id="KW-0119">Carbohydrate metabolism</keyword>
<keyword evidence="4 11" id="KW-0858">Xylan degradation</keyword>
<dbReference type="InterPro" id="IPR029058">
    <property type="entry name" value="AB_hydrolase_fold"/>
</dbReference>
<name>A0AA40ABQ7_9PEZI</name>
<keyword evidence="5 11" id="KW-0732">Signal</keyword>
<dbReference type="GeneID" id="85330596"/>
<comment type="catalytic activity">
    <reaction evidence="10 11">
        <text>feruloyl-polysaccharide + H2O = ferulate + polysaccharide.</text>
        <dbReference type="EC" id="3.1.1.73"/>
    </reaction>
</comment>
<dbReference type="GO" id="GO:0045493">
    <property type="term" value="P:xylan catabolic process"/>
    <property type="evidence" value="ECO:0007669"/>
    <property type="project" value="UniProtKB-UniRule"/>
</dbReference>
<dbReference type="EMBL" id="JAUIRO010000005">
    <property type="protein sequence ID" value="KAK0712936.1"/>
    <property type="molecule type" value="Genomic_DNA"/>
</dbReference>
<evidence type="ECO:0000256" key="3">
    <source>
        <dbReference type="ARBA" id="ARBA00022525"/>
    </source>
</evidence>
<evidence type="ECO:0000256" key="7">
    <source>
        <dbReference type="ARBA" id="ARBA00023277"/>
    </source>
</evidence>
<evidence type="ECO:0000313" key="13">
    <source>
        <dbReference type="Proteomes" id="UP001172101"/>
    </source>
</evidence>
<reference evidence="12" key="1">
    <citation type="submission" date="2023-06" db="EMBL/GenBank/DDBJ databases">
        <title>Genome-scale phylogeny and comparative genomics of the fungal order Sordariales.</title>
        <authorList>
            <consortium name="Lawrence Berkeley National Laboratory"/>
            <person name="Hensen N."/>
            <person name="Bonometti L."/>
            <person name="Westerberg I."/>
            <person name="Brannstrom I.O."/>
            <person name="Guillou S."/>
            <person name="Cros-Aarteil S."/>
            <person name="Calhoun S."/>
            <person name="Haridas S."/>
            <person name="Kuo A."/>
            <person name="Mondo S."/>
            <person name="Pangilinan J."/>
            <person name="Riley R."/>
            <person name="LaButti K."/>
            <person name="Andreopoulos B."/>
            <person name="Lipzen A."/>
            <person name="Chen C."/>
            <person name="Yanf M."/>
            <person name="Daum C."/>
            <person name="Ng V."/>
            <person name="Clum A."/>
            <person name="Steindorff A."/>
            <person name="Ohm R."/>
            <person name="Martin F."/>
            <person name="Silar P."/>
            <person name="Natvig D."/>
            <person name="Lalanne C."/>
            <person name="Gautier V."/>
            <person name="Ament-velasquez S.L."/>
            <person name="Kruys A."/>
            <person name="Hutchinson M.I."/>
            <person name="Powell A.J."/>
            <person name="Barry K."/>
            <person name="Miller A.N."/>
            <person name="Grigoriev I.V."/>
            <person name="Debuchy R."/>
            <person name="Gladieux P."/>
            <person name="Thoren M.H."/>
            <person name="Johannesson H."/>
        </authorList>
    </citation>
    <scope>NUCLEOTIDE SEQUENCE</scope>
    <source>
        <strain evidence="12">SMH2392-1A</strain>
    </source>
</reference>
<evidence type="ECO:0000256" key="8">
    <source>
        <dbReference type="ARBA" id="ARBA00023326"/>
    </source>
</evidence>
<dbReference type="EC" id="3.1.1.73" evidence="11"/>
<accession>A0AA40ABQ7</accession>
<evidence type="ECO:0000256" key="4">
    <source>
        <dbReference type="ARBA" id="ARBA00022651"/>
    </source>
</evidence>
<evidence type="ECO:0000256" key="6">
    <source>
        <dbReference type="ARBA" id="ARBA00022801"/>
    </source>
</evidence>
<dbReference type="PANTHER" id="PTHR38050">
    <property type="match status" value="1"/>
</dbReference>
<dbReference type="Gene3D" id="3.40.50.1820">
    <property type="entry name" value="alpha/beta hydrolase"/>
    <property type="match status" value="1"/>
</dbReference>
<comment type="function">
    <text evidence="9 11">Involved in degradation of plant cell walls. Hydrolyzes the feruloyl-arabinose ester bond in arabinoxylans, and the feruloyl-galactose ester bond in pectin. Active against paranitrophenyl-acetate, methyl ferulate and wheat arabinoxylan.</text>
</comment>